<dbReference type="OrthoDB" id="2449404at2759"/>
<protein>
    <submittedName>
        <fullName evidence="2">Uncharacterized protein</fullName>
    </submittedName>
</protein>
<comment type="caution">
    <text evidence="2">The sequence shown here is derived from an EMBL/GenBank/DDBJ whole genome shotgun (WGS) entry which is preliminary data.</text>
</comment>
<feature type="compositionally biased region" description="Low complexity" evidence="1">
    <location>
        <begin position="134"/>
        <end position="147"/>
    </location>
</feature>
<feature type="compositionally biased region" description="Low complexity" evidence="1">
    <location>
        <begin position="32"/>
        <end position="51"/>
    </location>
</feature>
<sequence>MSRLAGLARTNSSTDKKDGLTGLSSPSPTTNQSDADASAPSLSALASGAQSRPRQNLAVLGRTSGLTNNGPSLSNLATTRTEADGRGRGGLGGGSSGVSIGAGRPSLRDLAGTTTTAGNARSSLTSLARPQGTPQSSPSASKSPSLAQLANANQTQYQGAPLRRSLVSLASSSASIKKTMPGSSTSSTTTSALSTSGSPLSSGKGLSSAGGLGGLQRASPSSLRSNVSNSSVLTSNASSSLSSLAKASLQQRASPSLSDLSKRSSLSTSGLNDGIKKETRSTSKVQEEPEARPDSAASAPTSTYTQLSTTVQASLEHPTTRPTSTTEPHPDMGLHMDGIMDSQDHSTMPFSSLIAAPSHFAVSIFEKLEPVPDPMAVSLTSIMQSGLGGHNPTATTTTASPLMSLGVVTPARVFQFDVPSPDDIVFKAHRQRSTATRT</sequence>
<feature type="compositionally biased region" description="Low complexity" evidence="1">
    <location>
        <begin position="174"/>
        <end position="207"/>
    </location>
</feature>
<evidence type="ECO:0000313" key="3">
    <source>
        <dbReference type="Proteomes" id="UP000726737"/>
    </source>
</evidence>
<keyword evidence="3" id="KW-1185">Reference proteome</keyword>
<feature type="region of interest" description="Disordered" evidence="1">
    <location>
        <begin position="174"/>
        <end position="229"/>
    </location>
</feature>
<name>A0A9P6TVS8_9FUNG</name>
<dbReference type="EMBL" id="JAAAJA010001034">
    <property type="protein sequence ID" value="KAG0248304.1"/>
    <property type="molecule type" value="Genomic_DNA"/>
</dbReference>
<feature type="compositionally biased region" description="Polar residues" evidence="1">
    <location>
        <begin position="22"/>
        <end position="31"/>
    </location>
</feature>
<evidence type="ECO:0000256" key="1">
    <source>
        <dbReference type="SAM" id="MobiDB-lite"/>
    </source>
</evidence>
<feature type="compositionally biased region" description="Low complexity" evidence="1">
    <location>
        <begin position="215"/>
        <end position="229"/>
    </location>
</feature>
<feature type="compositionally biased region" description="Basic and acidic residues" evidence="1">
    <location>
        <begin position="274"/>
        <end position="293"/>
    </location>
</feature>
<organism evidence="2 3">
    <name type="scientific">Mortierella polycephala</name>
    <dbReference type="NCBI Taxonomy" id="41804"/>
    <lineage>
        <taxon>Eukaryota</taxon>
        <taxon>Fungi</taxon>
        <taxon>Fungi incertae sedis</taxon>
        <taxon>Mucoromycota</taxon>
        <taxon>Mortierellomycotina</taxon>
        <taxon>Mortierellomycetes</taxon>
        <taxon>Mortierellales</taxon>
        <taxon>Mortierellaceae</taxon>
        <taxon>Mortierella</taxon>
    </lineage>
</organism>
<reference evidence="2" key="1">
    <citation type="journal article" date="2020" name="Fungal Divers.">
        <title>Resolving the Mortierellaceae phylogeny through synthesis of multi-gene phylogenetics and phylogenomics.</title>
        <authorList>
            <person name="Vandepol N."/>
            <person name="Liber J."/>
            <person name="Desiro A."/>
            <person name="Na H."/>
            <person name="Kennedy M."/>
            <person name="Barry K."/>
            <person name="Grigoriev I.V."/>
            <person name="Miller A.N."/>
            <person name="O'Donnell K."/>
            <person name="Stajich J.E."/>
            <person name="Bonito G."/>
        </authorList>
    </citation>
    <scope>NUCLEOTIDE SEQUENCE</scope>
    <source>
        <strain evidence="2">KOD948</strain>
    </source>
</reference>
<feature type="compositionally biased region" description="Polar residues" evidence="1">
    <location>
        <begin position="112"/>
        <end position="128"/>
    </location>
</feature>
<feature type="compositionally biased region" description="Polar residues" evidence="1">
    <location>
        <begin position="64"/>
        <end position="80"/>
    </location>
</feature>
<feature type="region of interest" description="Disordered" evidence="1">
    <location>
        <begin position="252"/>
        <end position="335"/>
    </location>
</feature>
<feature type="region of interest" description="Disordered" evidence="1">
    <location>
        <begin position="1"/>
        <end position="147"/>
    </location>
</feature>
<feature type="compositionally biased region" description="Polar residues" evidence="1">
    <location>
        <begin position="298"/>
        <end position="313"/>
    </location>
</feature>
<feature type="compositionally biased region" description="Low complexity" evidence="1">
    <location>
        <begin position="252"/>
        <end position="271"/>
    </location>
</feature>
<evidence type="ECO:0000313" key="2">
    <source>
        <dbReference type="EMBL" id="KAG0248304.1"/>
    </source>
</evidence>
<gene>
    <name evidence="2" type="ORF">BG011_000225</name>
</gene>
<dbReference type="AlphaFoldDB" id="A0A9P6TVS8"/>
<proteinExistence type="predicted"/>
<dbReference type="Proteomes" id="UP000726737">
    <property type="component" value="Unassembled WGS sequence"/>
</dbReference>
<accession>A0A9P6TVS8</accession>